<evidence type="ECO:0000256" key="14">
    <source>
        <dbReference type="ARBA" id="ARBA00023098"/>
    </source>
</evidence>
<evidence type="ECO:0000256" key="16">
    <source>
        <dbReference type="ARBA" id="ARBA00023209"/>
    </source>
</evidence>
<evidence type="ECO:0000256" key="5">
    <source>
        <dbReference type="ARBA" id="ARBA00010185"/>
    </source>
</evidence>
<dbReference type="Proteomes" id="UP000192790">
    <property type="component" value="Unassembled WGS sequence"/>
</dbReference>
<keyword evidence="17" id="KW-1208">Phospholipid metabolism</keyword>
<keyword evidence="13 19" id="KW-1133">Transmembrane helix</keyword>
<keyword evidence="15 19" id="KW-0472">Membrane</keyword>
<dbReference type="GO" id="GO:0005886">
    <property type="term" value="C:plasma membrane"/>
    <property type="evidence" value="ECO:0007669"/>
    <property type="project" value="UniProtKB-SubCell"/>
</dbReference>
<evidence type="ECO:0000256" key="15">
    <source>
        <dbReference type="ARBA" id="ARBA00023136"/>
    </source>
</evidence>
<dbReference type="STRING" id="1122930.SAMN02745168_0509"/>
<evidence type="ECO:0000256" key="13">
    <source>
        <dbReference type="ARBA" id="ARBA00022989"/>
    </source>
</evidence>
<feature type="transmembrane region" description="Helical" evidence="19">
    <location>
        <begin position="77"/>
        <end position="95"/>
    </location>
</feature>
<comment type="subcellular location">
    <subcellularLocation>
        <location evidence="2">Cell membrane</location>
        <topology evidence="2">Multi-pass membrane protein</topology>
    </subcellularLocation>
</comment>
<comment type="catalytic activity">
    <reaction evidence="1 18">
        <text>a 1,2-diacyl-sn-glycero-3-phosphate + CTP + H(+) = a CDP-1,2-diacyl-sn-glycerol + diphosphate</text>
        <dbReference type="Rhea" id="RHEA:16229"/>
        <dbReference type="ChEBI" id="CHEBI:15378"/>
        <dbReference type="ChEBI" id="CHEBI:33019"/>
        <dbReference type="ChEBI" id="CHEBI:37563"/>
        <dbReference type="ChEBI" id="CHEBI:58332"/>
        <dbReference type="ChEBI" id="CHEBI:58608"/>
        <dbReference type="EC" id="2.7.7.41"/>
    </reaction>
</comment>
<evidence type="ECO:0000256" key="12">
    <source>
        <dbReference type="ARBA" id="ARBA00022695"/>
    </source>
</evidence>
<evidence type="ECO:0000313" key="21">
    <source>
        <dbReference type="Proteomes" id="UP000192790"/>
    </source>
</evidence>
<accession>A0A1W1YMN8</accession>
<feature type="transmembrane region" description="Helical" evidence="19">
    <location>
        <begin position="107"/>
        <end position="126"/>
    </location>
</feature>
<dbReference type="GO" id="GO:0004605">
    <property type="term" value="F:phosphatidate cytidylyltransferase activity"/>
    <property type="evidence" value="ECO:0007669"/>
    <property type="project" value="UniProtKB-EC"/>
</dbReference>
<evidence type="ECO:0000256" key="1">
    <source>
        <dbReference type="ARBA" id="ARBA00001698"/>
    </source>
</evidence>
<proteinExistence type="inferred from homology"/>
<comment type="pathway">
    <text evidence="4">Lipid metabolism.</text>
</comment>
<dbReference type="EC" id="2.7.7.41" evidence="6 18"/>
<evidence type="ECO:0000256" key="11">
    <source>
        <dbReference type="ARBA" id="ARBA00022692"/>
    </source>
</evidence>
<keyword evidence="12 18" id="KW-0548">Nucleotidyltransferase</keyword>
<dbReference type="RefSeq" id="WP_242942740.1">
    <property type="nucleotide sequence ID" value="NZ_FWXW01000001.1"/>
</dbReference>
<keyword evidence="16" id="KW-0594">Phospholipid biosynthesis</keyword>
<name>A0A1W1YMN8_9FIRM</name>
<dbReference type="UniPathway" id="UPA00557">
    <property type="reaction ID" value="UER00614"/>
</dbReference>
<reference evidence="20 21" key="1">
    <citation type="submission" date="2017-04" db="EMBL/GenBank/DDBJ databases">
        <authorList>
            <person name="Afonso C.L."/>
            <person name="Miller P.J."/>
            <person name="Scott M.A."/>
            <person name="Spackman E."/>
            <person name="Goraichik I."/>
            <person name="Dimitrov K.M."/>
            <person name="Suarez D.L."/>
            <person name="Swayne D.E."/>
        </authorList>
    </citation>
    <scope>NUCLEOTIDE SEQUENCE [LARGE SCALE GENOMIC DNA]</scope>
    <source>
        <strain evidence="20 21">DSM 12816</strain>
    </source>
</reference>
<evidence type="ECO:0000256" key="18">
    <source>
        <dbReference type="RuleBase" id="RU003938"/>
    </source>
</evidence>
<keyword evidence="14" id="KW-0443">Lipid metabolism</keyword>
<keyword evidence="21" id="KW-1185">Reference proteome</keyword>
<evidence type="ECO:0000256" key="9">
    <source>
        <dbReference type="ARBA" id="ARBA00022516"/>
    </source>
</evidence>
<dbReference type="InterPro" id="IPR000374">
    <property type="entry name" value="PC_trans"/>
</dbReference>
<comment type="similarity">
    <text evidence="5 18">Belongs to the CDS family.</text>
</comment>
<feature type="transmembrane region" description="Helical" evidence="19">
    <location>
        <begin position="132"/>
        <end position="151"/>
    </location>
</feature>
<dbReference type="AlphaFoldDB" id="A0A1W1YMN8"/>
<organism evidence="20 21">
    <name type="scientific">Papillibacter cinnamivorans DSM 12816</name>
    <dbReference type="NCBI Taxonomy" id="1122930"/>
    <lineage>
        <taxon>Bacteria</taxon>
        <taxon>Bacillati</taxon>
        <taxon>Bacillota</taxon>
        <taxon>Clostridia</taxon>
        <taxon>Eubacteriales</taxon>
        <taxon>Oscillospiraceae</taxon>
        <taxon>Papillibacter</taxon>
    </lineage>
</organism>
<feature type="transmembrane region" description="Helical" evidence="19">
    <location>
        <begin position="201"/>
        <end position="222"/>
    </location>
</feature>
<protein>
    <recommendedName>
        <fullName evidence="7 18">Phosphatidate cytidylyltransferase</fullName>
        <ecNumber evidence="6 18">2.7.7.41</ecNumber>
    </recommendedName>
</protein>
<evidence type="ECO:0000256" key="10">
    <source>
        <dbReference type="ARBA" id="ARBA00022679"/>
    </source>
</evidence>
<gene>
    <name evidence="20" type="ORF">SAMN02745168_0509</name>
</gene>
<dbReference type="GO" id="GO:0016024">
    <property type="term" value="P:CDP-diacylglycerol biosynthetic process"/>
    <property type="evidence" value="ECO:0007669"/>
    <property type="project" value="UniProtKB-UniPathway"/>
</dbReference>
<keyword evidence="9" id="KW-0444">Lipid biosynthesis</keyword>
<comment type="pathway">
    <text evidence="3 18">Phospholipid metabolism; CDP-diacylglycerol biosynthesis; CDP-diacylglycerol from sn-glycerol 3-phosphate: step 3/3.</text>
</comment>
<feature type="transmembrane region" description="Helical" evidence="19">
    <location>
        <begin position="6"/>
        <end position="34"/>
    </location>
</feature>
<sequence>MVTRVIVAAIFIPIILAVVLLLPPVALSISFAVLSAIGVYELIWSTGLLKHPRLVVYAVVFAALVPVWAFFGSRPEPAAAALFLFVFVLFLEAMFGRHATFSQIAGVFFACVVIPFFFSSFVRVGLLPLGRIYAVMIFLFPFASDAGGYFVGMRFGRRKLAPGISPHKTVEGSIGCFIGSVVCTVIFGLILTQVFSYTVRYGVLILYAILGSAVSQLGDLAFSFIKREFGLKDFGKLFPGHGGVLDRFDSVLFAAPLLEILYRVLPAIGS</sequence>
<dbReference type="EMBL" id="FWXW01000001">
    <property type="protein sequence ID" value="SMC37061.1"/>
    <property type="molecule type" value="Genomic_DNA"/>
</dbReference>
<keyword evidence="10 18" id="KW-0808">Transferase</keyword>
<evidence type="ECO:0000256" key="4">
    <source>
        <dbReference type="ARBA" id="ARBA00005189"/>
    </source>
</evidence>
<evidence type="ECO:0000256" key="7">
    <source>
        <dbReference type="ARBA" id="ARBA00019373"/>
    </source>
</evidence>
<dbReference type="PANTHER" id="PTHR46382:SF1">
    <property type="entry name" value="PHOSPHATIDATE CYTIDYLYLTRANSFERASE"/>
    <property type="match status" value="1"/>
</dbReference>
<keyword evidence="11 18" id="KW-0812">Transmembrane</keyword>
<evidence type="ECO:0000256" key="6">
    <source>
        <dbReference type="ARBA" id="ARBA00012487"/>
    </source>
</evidence>
<evidence type="ECO:0000256" key="3">
    <source>
        <dbReference type="ARBA" id="ARBA00005119"/>
    </source>
</evidence>
<evidence type="ECO:0000256" key="17">
    <source>
        <dbReference type="ARBA" id="ARBA00023264"/>
    </source>
</evidence>
<evidence type="ECO:0000256" key="8">
    <source>
        <dbReference type="ARBA" id="ARBA00022475"/>
    </source>
</evidence>
<feature type="transmembrane region" description="Helical" evidence="19">
    <location>
        <begin position="172"/>
        <end position="195"/>
    </location>
</feature>
<keyword evidence="8" id="KW-1003">Cell membrane</keyword>
<dbReference type="Pfam" id="PF01148">
    <property type="entry name" value="CTP_transf_1"/>
    <property type="match status" value="1"/>
</dbReference>
<evidence type="ECO:0000313" key="20">
    <source>
        <dbReference type="EMBL" id="SMC37061.1"/>
    </source>
</evidence>
<feature type="transmembrane region" description="Helical" evidence="19">
    <location>
        <begin position="54"/>
        <end position="71"/>
    </location>
</feature>
<dbReference type="PANTHER" id="PTHR46382">
    <property type="entry name" value="PHOSPHATIDATE CYTIDYLYLTRANSFERASE"/>
    <property type="match status" value="1"/>
</dbReference>
<dbReference type="PROSITE" id="PS01315">
    <property type="entry name" value="CDS"/>
    <property type="match status" value="1"/>
</dbReference>
<evidence type="ECO:0000256" key="2">
    <source>
        <dbReference type="ARBA" id="ARBA00004651"/>
    </source>
</evidence>
<evidence type="ECO:0000256" key="19">
    <source>
        <dbReference type="SAM" id="Phobius"/>
    </source>
</evidence>